<dbReference type="EMBL" id="CP093366">
    <property type="protein sequence ID" value="UQS82473.1"/>
    <property type="molecule type" value="Genomic_DNA"/>
</dbReference>
<name>A0ABY4P9Q3_9LACO</name>
<dbReference type="RefSeq" id="WP_249514751.1">
    <property type="nucleotide sequence ID" value="NZ_CP093366.1"/>
</dbReference>
<accession>A0ABY4P9Q3</accession>
<evidence type="ECO:0000313" key="2">
    <source>
        <dbReference type="Proteomes" id="UP000831495"/>
    </source>
</evidence>
<gene>
    <name evidence="1" type="ORF">MOO45_01960</name>
</gene>
<sequence length="151" mass="17660">MQIIDLYHYYTPKQRTQQCVEQQQLASSGFYDAIFHQKLAQLQKRLFILTQDQRPIALLNSLVPTQYLPENDQSVADLEAIVDAQEQVVQIGHDIMLTWANDDEKKWLQFSPAQAQILLRQSTFLNAQKQVIRYEEEAMLPAEFMFQKGTR</sequence>
<dbReference type="SUPFAM" id="SSF64288">
    <property type="entry name" value="Chorismate lyase-like"/>
    <property type="match status" value="1"/>
</dbReference>
<organism evidence="1 2">
    <name type="scientific">Bombilactobacillus folatiphilus</name>
    <dbReference type="NCBI Taxonomy" id="2923362"/>
    <lineage>
        <taxon>Bacteria</taxon>
        <taxon>Bacillati</taxon>
        <taxon>Bacillota</taxon>
        <taxon>Bacilli</taxon>
        <taxon>Lactobacillales</taxon>
        <taxon>Lactobacillaceae</taxon>
        <taxon>Bombilactobacillus</taxon>
    </lineage>
</organism>
<dbReference type="Proteomes" id="UP000831495">
    <property type="component" value="Chromosome"/>
</dbReference>
<protein>
    <submittedName>
        <fullName evidence="1">Uncharacterized protein</fullName>
    </submittedName>
</protein>
<dbReference type="InterPro" id="IPR028978">
    <property type="entry name" value="Chorismate_lyase_/UTRA_dom_sf"/>
</dbReference>
<proteinExistence type="predicted"/>
<keyword evidence="2" id="KW-1185">Reference proteome</keyword>
<reference evidence="1" key="1">
    <citation type="journal article" date="2022" name="Int. J. Syst. Evol. Microbiol.">
        <title>Apilactobacillus apisilvae sp. nov., Nicolia spurrieriana gen. nov. sp. nov., Bombilactobacillus folatiphilus sp. nov. and Bombilactobacillus thymidiniphilus sp. nov., four new lactic acid bacterial isolates from stingless bees Tetragonula carbonaria and Austroplebeia australis.</title>
        <authorList>
            <person name="Oliphant S.A."/>
            <person name="Watson-Haigh N.S."/>
            <person name="Sumby K.M."/>
            <person name="Gardner J."/>
            <person name="Groom S."/>
            <person name="Jiranek V."/>
        </authorList>
    </citation>
    <scope>NUCLEOTIDE SEQUENCE</scope>
    <source>
        <strain evidence="1">SG4_D2</strain>
    </source>
</reference>
<evidence type="ECO:0000313" key="1">
    <source>
        <dbReference type="EMBL" id="UQS82473.1"/>
    </source>
</evidence>